<comment type="caution">
    <text evidence="1">The sequence shown here is derived from an EMBL/GenBank/DDBJ whole genome shotgun (WGS) entry which is preliminary data.</text>
</comment>
<name>A0ABU9TWA9_9GAMM</name>
<evidence type="ECO:0000313" key="2">
    <source>
        <dbReference type="Proteomes" id="UP001449225"/>
    </source>
</evidence>
<sequence>MNEHRKLLKRLKEIDSSLMLLNGETFLQINRDTAELRLNNEQHLRKNALFVNCY</sequence>
<accession>A0ABU9TWA9</accession>
<keyword evidence="2" id="KW-1185">Reference proteome</keyword>
<protein>
    <submittedName>
        <fullName evidence="1">Uncharacterized protein</fullName>
    </submittedName>
</protein>
<dbReference type="EMBL" id="JBBMRA010000027">
    <property type="protein sequence ID" value="MEM5538007.1"/>
    <property type="molecule type" value="Genomic_DNA"/>
</dbReference>
<dbReference type="RefSeq" id="WP_342855123.1">
    <property type="nucleotide sequence ID" value="NZ_JBBMRA010000027.1"/>
</dbReference>
<proteinExistence type="predicted"/>
<reference evidence="1 2" key="1">
    <citation type="submission" date="2024-03" db="EMBL/GenBank/DDBJ databases">
        <title>Community enrichment and isolation of bacterial strains for fucoidan degradation.</title>
        <authorList>
            <person name="Sichert A."/>
        </authorList>
    </citation>
    <scope>NUCLEOTIDE SEQUENCE [LARGE SCALE GENOMIC DNA]</scope>
    <source>
        <strain evidence="1 2">AS76</strain>
    </source>
</reference>
<dbReference type="Proteomes" id="UP001449225">
    <property type="component" value="Unassembled WGS sequence"/>
</dbReference>
<evidence type="ECO:0000313" key="1">
    <source>
        <dbReference type="EMBL" id="MEM5538007.1"/>
    </source>
</evidence>
<organism evidence="1 2">
    <name type="scientific">Neptuniibacter pectenicola</name>
    <dbReference type="NCBI Taxonomy" id="1806669"/>
    <lineage>
        <taxon>Bacteria</taxon>
        <taxon>Pseudomonadati</taxon>
        <taxon>Pseudomonadota</taxon>
        <taxon>Gammaproteobacteria</taxon>
        <taxon>Oceanospirillales</taxon>
        <taxon>Oceanospirillaceae</taxon>
        <taxon>Neptuniibacter</taxon>
    </lineage>
</organism>
<gene>
    <name evidence="1" type="ORF">WNY58_16615</name>
</gene>